<dbReference type="SUPFAM" id="SSF54909">
    <property type="entry name" value="Dimeric alpha+beta barrel"/>
    <property type="match status" value="1"/>
</dbReference>
<accession>A0ABU4P518</accession>
<dbReference type="InterPro" id="IPR009799">
    <property type="entry name" value="EthD_dom"/>
</dbReference>
<dbReference type="GeneID" id="56452989"/>
<gene>
    <name evidence="2" type="ORF">SIM66_09520</name>
</gene>
<dbReference type="NCBIfam" id="TIGR02118">
    <property type="entry name" value="EthD family reductase"/>
    <property type="match status" value="1"/>
</dbReference>
<dbReference type="RefSeq" id="WP_244621407.1">
    <property type="nucleotide sequence ID" value="NZ_CP012915.1"/>
</dbReference>
<proteinExistence type="predicted"/>
<evidence type="ECO:0000259" key="1">
    <source>
        <dbReference type="Pfam" id="PF07110"/>
    </source>
</evidence>
<name>A0ABU4P518_AZOBR</name>
<organism evidence="2 3">
    <name type="scientific">Azospirillum brasilense</name>
    <dbReference type="NCBI Taxonomy" id="192"/>
    <lineage>
        <taxon>Bacteria</taxon>
        <taxon>Pseudomonadati</taxon>
        <taxon>Pseudomonadota</taxon>
        <taxon>Alphaproteobacteria</taxon>
        <taxon>Rhodospirillales</taxon>
        <taxon>Azospirillaceae</taxon>
        <taxon>Azospirillum</taxon>
    </lineage>
</organism>
<dbReference type="PANTHER" id="PTHR40260">
    <property type="entry name" value="BLR8190 PROTEIN"/>
    <property type="match status" value="1"/>
</dbReference>
<evidence type="ECO:0000313" key="2">
    <source>
        <dbReference type="EMBL" id="MDX5951430.1"/>
    </source>
</evidence>
<evidence type="ECO:0000313" key="3">
    <source>
        <dbReference type="Proteomes" id="UP001277471"/>
    </source>
</evidence>
<keyword evidence="3" id="KW-1185">Reference proteome</keyword>
<comment type="caution">
    <text evidence="2">The sequence shown here is derived from an EMBL/GenBank/DDBJ whole genome shotgun (WGS) entry which is preliminary data.</text>
</comment>
<feature type="domain" description="EthD" evidence="1">
    <location>
        <begin position="19"/>
        <end position="84"/>
    </location>
</feature>
<protein>
    <submittedName>
        <fullName evidence="2">EthD family reductase</fullName>
    </submittedName>
</protein>
<dbReference type="PANTHER" id="PTHR40260:SF2">
    <property type="entry name" value="BLR8190 PROTEIN"/>
    <property type="match status" value="1"/>
</dbReference>
<reference evidence="2 3" key="1">
    <citation type="submission" date="2023-11" db="EMBL/GenBank/DDBJ databases">
        <title>MicrobeMod: A computational toolkit for identifying prokaryotic methylation and restriction-modification with nanopore sequencing.</title>
        <authorList>
            <person name="Crits-Christoph A."/>
            <person name="Kang S.C."/>
            <person name="Lee H."/>
            <person name="Ostrov N."/>
        </authorList>
    </citation>
    <scope>NUCLEOTIDE SEQUENCE [LARGE SCALE GENOMIC DNA]</scope>
    <source>
        <strain evidence="2 3">ATCC 29145</strain>
    </source>
</reference>
<dbReference type="InterPro" id="IPR011008">
    <property type="entry name" value="Dimeric_a/b-barrel"/>
</dbReference>
<sequence>MMITMLVTYAGDEETPFDRDHWINVHFPLVRESWGRYGLVSAGGFFPQGKGAGLIAVGVVNFRDEAAMEAALNSPETAQVMADVDIVTAVKPQRSIVKPL</sequence>
<dbReference type="Gene3D" id="3.30.70.100">
    <property type="match status" value="1"/>
</dbReference>
<dbReference type="Proteomes" id="UP001277471">
    <property type="component" value="Unassembled WGS sequence"/>
</dbReference>
<dbReference type="EMBL" id="JAWXYC010000003">
    <property type="protein sequence ID" value="MDX5951430.1"/>
    <property type="molecule type" value="Genomic_DNA"/>
</dbReference>
<dbReference type="Pfam" id="PF07110">
    <property type="entry name" value="EthD"/>
    <property type="match status" value="1"/>
</dbReference>